<dbReference type="EMBL" id="JAGGKG010000022">
    <property type="protein sequence ID" value="MBP1907127.1"/>
    <property type="molecule type" value="Genomic_DNA"/>
</dbReference>
<evidence type="ECO:0000259" key="5">
    <source>
        <dbReference type="PROSITE" id="PS50893"/>
    </source>
</evidence>
<keyword evidence="4 6" id="KW-0067">ATP-binding</keyword>
<keyword evidence="3" id="KW-0547">Nucleotide-binding</keyword>
<evidence type="ECO:0000313" key="6">
    <source>
        <dbReference type="EMBL" id="MBP1907127.1"/>
    </source>
</evidence>
<dbReference type="PANTHER" id="PTHR42798">
    <property type="entry name" value="LIPOPROTEIN-RELEASING SYSTEM ATP-BINDING PROTEIN LOLD"/>
    <property type="match status" value="1"/>
</dbReference>
<dbReference type="SMART" id="SM00382">
    <property type="entry name" value="AAA"/>
    <property type="match status" value="1"/>
</dbReference>
<dbReference type="SUPFAM" id="SSF52540">
    <property type="entry name" value="P-loop containing nucleoside triphosphate hydrolases"/>
    <property type="match status" value="1"/>
</dbReference>
<reference evidence="6 7" key="1">
    <citation type="submission" date="2021-03" db="EMBL/GenBank/DDBJ databases">
        <title>Genomic Encyclopedia of Type Strains, Phase IV (KMG-IV): sequencing the most valuable type-strain genomes for metagenomic binning, comparative biology and taxonomic classification.</title>
        <authorList>
            <person name="Goeker M."/>
        </authorList>
    </citation>
    <scope>NUCLEOTIDE SEQUENCE [LARGE SCALE GENOMIC DNA]</scope>
    <source>
        <strain evidence="6 7">DSM 14349</strain>
    </source>
</reference>
<feature type="domain" description="ABC transporter" evidence="5">
    <location>
        <begin position="10"/>
        <end position="249"/>
    </location>
</feature>
<gene>
    <name evidence="6" type="ORF">J2Z32_003792</name>
</gene>
<dbReference type="CDD" id="cd03255">
    <property type="entry name" value="ABC_MJ0796_LolCDE_FtsE"/>
    <property type="match status" value="1"/>
</dbReference>
<accession>A0ABS4FX26</accession>
<dbReference type="PROSITE" id="PS00211">
    <property type="entry name" value="ABC_TRANSPORTER_1"/>
    <property type="match status" value="1"/>
</dbReference>
<dbReference type="Gene3D" id="3.40.50.300">
    <property type="entry name" value="P-loop containing nucleotide triphosphate hydrolases"/>
    <property type="match status" value="1"/>
</dbReference>
<proteinExistence type="inferred from homology"/>
<dbReference type="InterPro" id="IPR027417">
    <property type="entry name" value="P-loop_NTPase"/>
</dbReference>
<sequence>MNALLTGKLIRGKNIVKTFSKGKEQLKVLNEVNVDIAQGEFVAIMGPSGSGKSTLLFALSGMDEITDGSVRFGDTELSKLRENTLADIRRTKMGFIFQQPTMLKNLNLLDNIILPALHRGKKDTAKLTQKAKTLMKKTGIDTLETRDTKEVSGGQLQRASICRALMSSPDILFADEPTGALNSKSADEIMKLLGEINQEGTAILLVTHDPKVAARADRVLFMKDGNIVSELVLHRFNDKDMAVRGEKVLTKMTAVGI</sequence>
<dbReference type="InterPro" id="IPR003593">
    <property type="entry name" value="AAA+_ATPase"/>
</dbReference>
<evidence type="ECO:0000256" key="3">
    <source>
        <dbReference type="ARBA" id="ARBA00022741"/>
    </source>
</evidence>
<dbReference type="InterPro" id="IPR017911">
    <property type="entry name" value="MacB-like_ATP-bd"/>
</dbReference>
<dbReference type="GO" id="GO:0005524">
    <property type="term" value="F:ATP binding"/>
    <property type="evidence" value="ECO:0007669"/>
    <property type="project" value="UniProtKB-KW"/>
</dbReference>
<evidence type="ECO:0000256" key="4">
    <source>
        <dbReference type="ARBA" id="ARBA00022840"/>
    </source>
</evidence>
<evidence type="ECO:0000313" key="7">
    <source>
        <dbReference type="Proteomes" id="UP001519272"/>
    </source>
</evidence>
<name>A0ABS4FX26_9BACL</name>
<dbReference type="Proteomes" id="UP001519272">
    <property type="component" value="Unassembled WGS sequence"/>
</dbReference>
<dbReference type="Pfam" id="PF00005">
    <property type="entry name" value="ABC_tran"/>
    <property type="match status" value="1"/>
</dbReference>
<dbReference type="PROSITE" id="PS50893">
    <property type="entry name" value="ABC_TRANSPORTER_2"/>
    <property type="match status" value="1"/>
</dbReference>
<evidence type="ECO:0000256" key="2">
    <source>
        <dbReference type="ARBA" id="ARBA00022448"/>
    </source>
</evidence>
<evidence type="ECO:0000256" key="1">
    <source>
        <dbReference type="ARBA" id="ARBA00005417"/>
    </source>
</evidence>
<dbReference type="InterPro" id="IPR003439">
    <property type="entry name" value="ABC_transporter-like_ATP-bd"/>
</dbReference>
<comment type="similarity">
    <text evidence="1">Belongs to the ABC transporter superfamily.</text>
</comment>
<keyword evidence="7" id="KW-1185">Reference proteome</keyword>
<organism evidence="6 7">
    <name type="scientific">Paenibacillus turicensis</name>
    <dbReference type="NCBI Taxonomy" id="160487"/>
    <lineage>
        <taxon>Bacteria</taxon>
        <taxon>Bacillati</taxon>
        <taxon>Bacillota</taxon>
        <taxon>Bacilli</taxon>
        <taxon>Bacillales</taxon>
        <taxon>Paenibacillaceae</taxon>
        <taxon>Paenibacillus</taxon>
    </lineage>
</organism>
<dbReference type="RefSeq" id="WP_210090711.1">
    <property type="nucleotide sequence ID" value="NZ_JAGGKG010000022.1"/>
</dbReference>
<protein>
    <submittedName>
        <fullName evidence="6">ABC transport system ATP-binding protein</fullName>
    </submittedName>
</protein>
<keyword evidence="2" id="KW-0813">Transport</keyword>
<dbReference type="InterPro" id="IPR017871">
    <property type="entry name" value="ABC_transporter-like_CS"/>
</dbReference>
<dbReference type="PANTHER" id="PTHR42798:SF7">
    <property type="entry name" value="ALPHA-D-RIBOSE 1-METHYLPHOSPHONATE 5-TRIPHOSPHATE SYNTHASE SUBUNIT PHNL"/>
    <property type="match status" value="1"/>
</dbReference>
<comment type="caution">
    <text evidence="6">The sequence shown here is derived from an EMBL/GenBank/DDBJ whole genome shotgun (WGS) entry which is preliminary data.</text>
</comment>